<keyword evidence="2" id="KW-1185">Reference proteome</keyword>
<dbReference type="Proteomes" id="UP000306319">
    <property type="component" value="Unassembled WGS sequence"/>
</dbReference>
<organism evidence="1 2">
    <name type="scientific">Lepagella muris</name>
    <dbReference type="NCBI Taxonomy" id="3032870"/>
    <lineage>
        <taxon>Bacteria</taxon>
        <taxon>Pseudomonadati</taxon>
        <taxon>Bacteroidota</taxon>
        <taxon>Bacteroidia</taxon>
        <taxon>Bacteroidales</taxon>
        <taxon>Muribaculaceae</taxon>
        <taxon>Lepagella</taxon>
    </lineage>
</organism>
<name>A0AC61RK33_9BACT</name>
<dbReference type="EMBL" id="SRYB01000009">
    <property type="protein sequence ID" value="TGY78960.1"/>
    <property type="molecule type" value="Genomic_DNA"/>
</dbReference>
<gene>
    <name evidence="1" type="ORF">E5331_07795</name>
</gene>
<protein>
    <submittedName>
        <fullName evidence="1">ISAs1 family transposase</fullName>
    </submittedName>
</protein>
<evidence type="ECO:0000313" key="2">
    <source>
        <dbReference type="Proteomes" id="UP000306319"/>
    </source>
</evidence>
<sequence length="371" mass="42438">MRKQLIAIFDGVRDPRKIDKCTYELGDLLAIAFLTYLTDKKDYADMELFAKHKARDFGLLPYTEQSPSRDTFERLFGILKTDYLEKCVIEQGRHILDLMNEKQIAIDGKKECGTAPREKGPKGDYILNAYVTENALFIGQEKVTDKENEIPAIPRLLDKIEIKGAVISIDAIGTQVDIAEKIIGKGGHYFLAVKENQAGLLSEIKDVIRYNKPTSTYSETDKEHARVETRTVSIYPADKIEDKEILSRWKCLRTVVKVDTNTCHVSEGGRQETQTRYYISDEDFPSAKYYGSLARGHWAIENGLHWHLDVTFKEDECRARKLNAAQNLSLLRKLVLQVVKATDDRLSVRKRLVRASLDSEYLFTLLNNYGF</sequence>
<evidence type="ECO:0000313" key="1">
    <source>
        <dbReference type="EMBL" id="TGY78960.1"/>
    </source>
</evidence>
<reference evidence="1" key="1">
    <citation type="submission" date="2019-04" db="EMBL/GenBank/DDBJ databases">
        <title>Microbes associate with the intestines of laboratory mice.</title>
        <authorList>
            <person name="Navarre W."/>
            <person name="Wong E."/>
            <person name="Huang K."/>
            <person name="Tropini C."/>
            <person name="Ng K."/>
            <person name="Yu B."/>
        </authorList>
    </citation>
    <scope>NUCLEOTIDE SEQUENCE</scope>
    <source>
        <strain evidence="1">NM04_E33</strain>
    </source>
</reference>
<accession>A0AC61RK33</accession>
<proteinExistence type="predicted"/>
<comment type="caution">
    <text evidence="1">The sequence shown here is derived from an EMBL/GenBank/DDBJ whole genome shotgun (WGS) entry which is preliminary data.</text>
</comment>